<dbReference type="GO" id="GO:0006097">
    <property type="term" value="P:glyoxylate cycle"/>
    <property type="evidence" value="ECO:0007669"/>
    <property type="project" value="UniProtKB-KW"/>
</dbReference>
<evidence type="ECO:0000256" key="4">
    <source>
        <dbReference type="ARBA" id="ARBA00022435"/>
    </source>
</evidence>
<dbReference type="InterPro" id="IPR019818">
    <property type="entry name" value="IsoCit/isopropylmalate_DH_CS"/>
</dbReference>
<dbReference type="NCBIfam" id="TIGR00183">
    <property type="entry name" value="prok_nadp_idh"/>
    <property type="match status" value="1"/>
</dbReference>
<dbReference type="GO" id="GO:0004450">
    <property type="term" value="F:isocitrate dehydrogenase (NADP+) activity"/>
    <property type="evidence" value="ECO:0007669"/>
    <property type="project" value="UniProtKB-UniRule"/>
</dbReference>
<feature type="binding site" evidence="12">
    <location>
        <position position="107"/>
    </location>
    <ligand>
        <name>D-threo-isocitrate</name>
        <dbReference type="ChEBI" id="CHEBI:15562"/>
    </ligand>
</feature>
<comment type="subunit">
    <text evidence="3">Homodimer.</text>
</comment>
<dbReference type="NCBIfam" id="NF005425">
    <property type="entry name" value="PRK07006.1"/>
    <property type="match status" value="1"/>
</dbReference>
<evidence type="ECO:0000256" key="10">
    <source>
        <dbReference type="ARBA" id="ARBA00023211"/>
    </source>
</evidence>
<keyword evidence="8 13" id="KW-0521">NADP</keyword>
<comment type="cofactor">
    <cofactor evidence="1">
        <name>Mn(2+)</name>
        <dbReference type="ChEBI" id="CHEBI:29035"/>
    </cofactor>
</comment>
<dbReference type="GO" id="GO:0051287">
    <property type="term" value="F:NAD binding"/>
    <property type="evidence" value="ECO:0007669"/>
    <property type="project" value="InterPro"/>
</dbReference>
<dbReference type="PROSITE" id="PS00470">
    <property type="entry name" value="IDH_IMDH"/>
    <property type="match status" value="1"/>
</dbReference>
<dbReference type="EMBL" id="UFUW01000001">
    <property type="protein sequence ID" value="SUX19680.1"/>
    <property type="molecule type" value="Genomic_DNA"/>
</dbReference>
<feature type="domain" description="Isopropylmalate dehydrogenase-like" evidence="18">
    <location>
        <begin position="24"/>
        <end position="404"/>
    </location>
</feature>
<protein>
    <recommendedName>
        <fullName evidence="17">Isocitrate dehydrogenase [NADP]</fullName>
        <ecNumber evidence="17">1.1.1.42</ecNumber>
    </recommendedName>
</protein>
<dbReference type="RefSeq" id="WP_115610842.1">
    <property type="nucleotide sequence ID" value="NZ_JBHLZC010000001.1"/>
</dbReference>
<dbReference type="Pfam" id="PF00180">
    <property type="entry name" value="Iso_dh"/>
    <property type="match status" value="1"/>
</dbReference>
<evidence type="ECO:0000256" key="12">
    <source>
        <dbReference type="PIRSR" id="PIRSR604439-1"/>
    </source>
</evidence>
<evidence type="ECO:0000256" key="7">
    <source>
        <dbReference type="ARBA" id="ARBA00022842"/>
    </source>
</evidence>
<feature type="binding site" evidence="12">
    <location>
        <position position="113"/>
    </location>
    <ligand>
        <name>D-threo-isocitrate</name>
        <dbReference type="ChEBI" id="CHEBI:15562"/>
    </ligand>
</feature>
<dbReference type="GO" id="GO:0000287">
    <property type="term" value="F:magnesium ion binding"/>
    <property type="evidence" value="ECO:0007669"/>
    <property type="project" value="InterPro"/>
</dbReference>
<keyword evidence="5 17" id="KW-0816">Tricarboxylic acid cycle</keyword>
<dbReference type="SUPFAM" id="SSF53659">
    <property type="entry name" value="Isocitrate/Isopropylmalate dehydrogenase-like"/>
    <property type="match status" value="1"/>
</dbReference>
<comment type="similarity">
    <text evidence="2">Belongs to the isocitrate and isopropylmalate dehydrogenases family.</text>
</comment>
<dbReference type="PANTHER" id="PTHR43504:SF1">
    <property type="entry name" value="ISOCITRATE DEHYDROGENASE [NADP]"/>
    <property type="match status" value="1"/>
</dbReference>
<feature type="binding site" evidence="14">
    <location>
        <position position="299"/>
    </location>
    <ligand>
        <name>Mg(2+)</name>
        <dbReference type="ChEBI" id="CHEBI:18420"/>
    </ligand>
</feature>
<keyword evidence="4 17" id="KW-0329">Glyoxylate bypass</keyword>
<dbReference type="GO" id="GO:0006099">
    <property type="term" value="P:tricarboxylic acid cycle"/>
    <property type="evidence" value="ECO:0007669"/>
    <property type="project" value="UniProtKB-UniRule"/>
</dbReference>
<feature type="site" description="Critical for catalysis" evidence="15">
    <location>
        <position position="154"/>
    </location>
</feature>
<feature type="site" description="Critical for catalysis" evidence="15">
    <location>
        <position position="221"/>
    </location>
</feature>
<dbReference type="SMART" id="SM01329">
    <property type="entry name" value="Iso_dh"/>
    <property type="match status" value="1"/>
</dbReference>
<evidence type="ECO:0000256" key="14">
    <source>
        <dbReference type="PIRSR" id="PIRSR604439-3"/>
    </source>
</evidence>
<dbReference type="InterPro" id="IPR024084">
    <property type="entry name" value="IsoPropMal-DH-like_dom"/>
</dbReference>
<evidence type="ECO:0000256" key="1">
    <source>
        <dbReference type="ARBA" id="ARBA00001936"/>
    </source>
</evidence>
<name>A0A381E169_9GAMM</name>
<feature type="modified residue" description="Phosphoserine" evidence="16">
    <location>
        <position position="107"/>
    </location>
</feature>
<feature type="binding site" evidence="13">
    <location>
        <position position="387"/>
    </location>
    <ligand>
        <name>NADP(+)</name>
        <dbReference type="ChEBI" id="CHEBI:58349"/>
    </ligand>
</feature>
<reference evidence="19 20" key="1">
    <citation type="submission" date="2018-06" db="EMBL/GenBank/DDBJ databases">
        <authorList>
            <consortium name="Pathogen Informatics"/>
            <person name="Doyle S."/>
        </authorList>
    </citation>
    <scope>NUCLEOTIDE SEQUENCE [LARGE SCALE GENOMIC DNA]</scope>
    <source>
        <strain evidence="19 20">NCTC13294</strain>
    </source>
</reference>
<evidence type="ECO:0000256" key="17">
    <source>
        <dbReference type="RuleBase" id="RU004446"/>
    </source>
</evidence>
<evidence type="ECO:0000259" key="18">
    <source>
        <dbReference type="SMART" id="SM01329"/>
    </source>
</evidence>
<feature type="binding site" evidence="13">
    <location>
        <position position="383"/>
    </location>
    <ligand>
        <name>NADP(+)</name>
        <dbReference type="ChEBI" id="CHEBI:58349"/>
    </ligand>
</feature>
<evidence type="ECO:0000256" key="16">
    <source>
        <dbReference type="PIRSR" id="PIRSR604439-5"/>
    </source>
</evidence>
<feature type="binding site" evidence="13">
    <location>
        <position position="344"/>
    </location>
    <ligand>
        <name>NADP(+)</name>
        <dbReference type="ChEBI" id="CHEBI:58349"/>
    </ligand>
</feature>
<proteinExistence type="inferred from homology"/>
<feature type="modified residue" description="N6-succinyllysine" evidence="16">
    <location>
        <position position="94"/>
    </location>
</feature>
<keyword evidence="6 17" id="KW-0479">Metal-binding</keyword>
<feature type="binding site" evidence="12">
    <location>
        <position position="123"/>
    </location>
    <ligand>
        <name>D-threo-isocitrate</name>
        <dbReference type="ChEBI" id="CHEBI:15562"/>
    </ligand>
</feature>
<evidence type="ECO:0000313" key="20">
    <source>
        <dbReference type="Proteomes" id="UP000254572"/>
    </source>
</evidence>
<dbReference type="NCBIfam" id="NF005036">
    <property type="entry name" value="PRK06451.1"/>
    <property type="match status" value="1"/>
</dbReference>
<comment type="cofactor">
    <cofactor evidence="14">
        <name>Mg(2+)</name>
        <dbReference type="ChEBI" id="CHEBI:18420"/>
    </cofactor>
    <cofactor evidence="14">
        <name>Mn(2+)</name>
        <dbReference type="ChEBI" id="CHEBI:29035"/>
    </cofactor>
    <text evidence="14">Binds 1 Mg(2+) or Mn(2+) ion per subunit.</text>
</comment>
<feature type="binding site" evidence="12">
    <location>
        <position position="109"/>
    </location>
    <ligand>
        <name>D-threo-isocitrate</name>
        <dbReference type="ChEBI" id="CHEBI:15562"/>
    </ligand>
</feature>
<evidence type="ECO:0000256" key="3">
    <source>
        <dbReference type="ARBA" id="ARBA00011738"/>
    </source>
</evidence>
<evidence type="ECO:0000256" key="8">
    <source>
        <dbReference type="ARBA" id="ARBA00022857"/>
    </source>
</evidence>
<dbReference type="EC" id="1.1.1.42" evidence="17"/>
<dbReference type="Gene3D" id="3.40.718.10">
    <property type="entry name" value="Isopropylmalate Dehydrogenase"/>
    <property type="match status" value="1"/>
</dbReference>
<evidence type="ECO:0000256" key="9">
    <source>
        <dbReference type="ARBA" id="ARBA00023002"/>
    </source>
</evidence>
<evidence type="ECO:0000256" key="11">
    <source>
        <dbReference type="ARBA" id="ARBA00023554"/>
    </source>
</evidence>
<feature type="binding site" evidence="12">
    <location>
        <position position="147"/>
    </location>
    <ligand>
        <name>D-threo-isocitrate</name>
        <dbReference type="ChEBI" id="CHEBI:15562"/>
    </ligand>
</feature>
<evidence type="ECO:0000256" key="13">
    <source>
        <dbReference type="PIRSR" id="PIRSR604439-2"/>
    </source>
</evidence>
<feature type="binding site" evidence="13">
    <location>
        <position position="98"/>
    </location>
    <ligand>
        <name>NADP(+)</name>
        <dbReference type="ChEBI" id="CHEBI:58349"/>
    </ligand>
</feature>
<gene>
    <name evidence="19" type="primary">icd</name>
    <name evidence="19" type="ORF">NCTC13294_00573</name>
</gene>
<organism evidence="19 20">
    <name type="scientific">Cardiobacterium valvarum</name>
    <dbReference type="NCBI Taxonomy" id="194702"/>
    <lineage>
        <taxon>Bacteria</taxon>
        <taxon>Pseudomonadati</taxon>
        <taxon>Pseudomonadota</taxon>
        <taxon>Gammaproteobacteria</taxon>
        <taxon>Cardiobacteriales</taxon>
        <taxon>Cardiobacteriaceae</taxon>
        <taxon>Cardiobacterium</taxon>
    </lineage>
</organism>
<comment type="catalytic activity">
    <reaction evidence="11">
        <text>D-threo-isocitrate + NADP(+) = 2-oxoglutarate + CO2 + NADPH</text>
        <dbReference type="Rhea" id="RHEA:19629"/>
        <dbReference type="ChEBI" id="CHEBI:15562"/>
        <dbReference type="ChEBI" id="CHEBI:16526"/>
        <dbReference type="ChEBI" id="CHEBI:16810"/>
        <dbReference type="ChEBI" id="CHEBI:57783"/>
        <dbReference type="ChEBI" id="CHEBI:58349"/>
        <dbReference type="EC" id="1.1.1.42"/>
    </reaction>
</comment>
<dbReference type="InterPro" id="IPR004439">
    <property type="entry name" value="Isocitrate_DH_NADP_dimer_prok"/>
</dbReference>
<dbReference type="PANTHER" id="PTHR43504">
    <property type="entry name" value="ISOCITRATE DEHYDROGENASE [NADP]"/>
    <property type="match status" value="1"/>
</dbReference>
<evidence type="ECO:0000256" key="5">
    <source>
        <dbReference type="ARBA" id="ARBA00022532"/>
    </source>
</evidence>
<dbReference type="OrthoDB" id="9806254at2"/>
<keyword evidence="7 14" id="KW-0460">Magnesium</keyword>
<accession>A0A381E169</accession>
<keyword evidence="10 14" id="KW-0464">Manganese</keyword>
<dbReference type="AlphaFoldDB" id="A0A381E169"/>
<sequence length="410" mass="44952">MTTSPSGETIRYDNGQWHVPAQPRIGCISGDGIGPEIMQAARRVWDVAIARSYGDARRIHWVELPLGEDAFAQYGTYYPDSTRDALRELRIAIKGPFTTPVGGGFRSLNVSLRQTLDLYACVRPVRYYPGVPSPMLRPEEVDVVIYRENTEDVYAGIEYAAGSEENRKLADFLRHELGAHFFEGAGLGIKPISEYGSKRLVRMAIEHAITHKRKSVTLVHKGNIMKYTEGAFRTWGYEVARDEYPAQTISEKEVDEKHGGVVPDGKIVIKDRIADAMFQQMLLRPAEYDVIATPNLNGDYLSDALAAQVGGIGIAPGANIGEGLAIFEATHGSAPKHAGQNRVNPSSILLSGVMMLEYIGWQEAADIINRAFTAVIADKTVTYDFARLMTGATEVTTSAFADALIAKING</sequence>
<keyword evidence="20" id="KW-1185">Reference proteome</keyword>
<dbReference type="Proteomes" id="UP000254572">
    <property type="component" value="Unassembled WGS sequence"/>
</dbReference>
<evidence type="ECO:0000313" key="19">
    <source>
        <dbReference type="EMBL" id="SUX19680.1"/>
    </source>
</evidence>
<keyword evidence="9 19" id="KW-0560">Oxidoreductase</keyword>
<evidence type="ECO:0000256" key="15">
    <source>
        <dbReference type="PIRSR" id="PIRSR604439-4"/>
    </source>
</evidence>
<evidence type="ECO:0000256" key="2">
    <source>
        <dbReference type="ARBA" id="ARBA00007769"/>
    </source>
</evidence>
<evidence type="ECO:0000256" key="6">
    <source>
        <dbReference type="ARBA" id="ARBA00022723"/>
    </source>
</evidence>